<organism evidence="2 3">
    <name type="scientific">Saguinus oedipus</name>
    <name type="common">Cotton-top tamarin</name>
    <name type="synonym">Oedipomidas oedipus</name>
    <dbReference type="NCBI Taxonomy" id="9490"/>
    <lineage>
        <taxon>Eukaryota</taxon>
        <taxon>Metazoa</taxon>
        <taxon>Chordata</taxon>
        <taxon>Craniata</taxon>
        <taxon>Vertebrata</taxon>
        <taxon>Euteleostomi</taxon>
        <taxon>Mammalia</taxon>
        <taxon>Eutheria</taxon>
        <taxon>Euarchontoglires</taxon>
        <taxon>Primates</taxon>
        <taxon>Haplorrhini</taxon>
        <taxon>Platyrrhini</taxon>
        <taxon>Cebidae</taxon>
        <taxon>Callitrichinae</taxon>
        <taxon>Saguinus</taxon>
    </lineage>
</organism>
<proteinExistence type="predicted"/>
<evidence type="ECO:0000313" key="2">
    <source>
        <dbReference type="EMBL" id="KAK2106544.1"/>
    </source>
</evidence>
<protein>
    <submittedName>
        <fullName evidence="2">Uncharacterized protein</fullName>
    </submittedName>
</protein>
<sequence length="204" mass="20908">MNQQRDCRKAWVHLGTREADTGRGFSGEVRVPAGRTPAPAQPSAPFSPPGPFLLRGATAPHSRVPPSRLGEGGAYGKGRGTVGGALPTPDPEGGEGGEGGRGGGGAAAPVTYPRPPPPGRLLFPCRRVPEAGGGDGGLNATAAPVSPTQRRQVRGLLAPGPRGTQAPELSPDLIWPLVPFWPGSQDPVPRLGVMPAPEGIWGER</sequence>
<feature type="compositionally biased region" description="Pro residues" evidence="1">
    <location>
        <begin position="39"/>
        <end position="51"/>
    </location>
</feature>
<dbReference type="EMBL" id="JASSZA010000007">
    <property type="protein sequence ID" value="KAK2106544.1"/>
    <property type="molecule type" value="Genomic_DNA"/>
</dbReference>
<evidence type="ECO:0000256" key="1">
    <source>
        <dbReference type="SAM" id="MobiDB-lite"/>
    </source>
</evidence>
<keyword evidence="3" id="KW-1185">Reference proteome</keyword>
<name>A0ABQ9VAY9_SAGOE</name>
<gene>
    <name evidence="2" type="ORF">P7K49_016058</name>
</gene>
<reference evidence="2 3" key="1">
    <citation type="submission" date="2023-05" db="EMBL/GenBank/DDBJ databases">
        <title>B98-5 Cell Line De Novo Hybrid Assembly: An Optical Mapping Approach.</title>
        <authorList>
            <person name="Kananen K."/>
            <person name="Auerbach J.A."/>
            <person name="Kautto E."/>
            <person name="Blachly J.S."/>
        </authorList>
    </citation>
    <scope>NUCLEOTIDE SEQUENCE [LARGE SCALE GENOMIC DNA]</scope>
    <source>
        <strain evidence="2">B95-8</strain>
        <tissue evidence="2">Cell line</tissue>
    </source>
</reference>
<accession>A0ABQ9VAY9</accession>
<evidence type="ECO:0000313" key="3">
    <source>
        <dbReference type="Proteomes" id="UP001266305"/>
    </source>
</evidence>
<dbReference type="Proteomes" id="UP001266305">
    <property type="component" value="Unassembled WGS sequence"/>
</dbReference>
<feature type="region of interest" description="Disordered" evidence="1">
    <location>
        <begin position="18"/>
        <end position="150"/>
    </location>
</feature>
<feature type="compositionally biased region" description="Gly residues" evidence="1">
    <location>
        <begin position="94"/>
        <end position="106"/>
    </location>
</feature>
<feature type="compositionally biased region" description="Gly residues" evidence="1">
    <location>
        <begin position="70"/>
        <end position="83"/>
    </location>
</feature>
<comment type="caution">
    <text evidence="2">The sequence shown here is derived from an EMBL/GenBank/DDBJ whole genome shotgun (WGS) entry which is preliminary data.</text>
</comment>